<dbReference type="InterPro" id="IPR004107">
    <property type="entry name" value="Integrase_SAM-like_N"/>
</dbReference>
<evidence type="ECO:0000256" key="1">
    <source>
        <dbReference type="ARBA" id="ARBA00008857"/>
    </source>
</evidence>
<dbReference type="InterPro" id="IPR050090">
    <property type="entry name" value="Tyrosine_recombinase_XerCD"/>
</dbReference>
<evidence type="ECO:0000256" key="5">
    <source>
        <dbReference type="PROSITE-ProRule" id="PRU01248"/>
    </source>
</evidence>
<evidence type="ECO:0000259" key="7">
    <source>
        <dbReference type="PROSITE" id="PS51900"/>
    </source>
</evidence>
<name>A0ABS4CH93_9ENTE</name>
<dbReference type="EMBL" id="JAEDXU010000003">
    <property type="protein sequence ID" value="MBP1045993.1"/>
    <property type="molecule type" value="Genomic_DNA"/>
</dbReference>
<dbReference type="Gene3D" id="1.10.443.10">
    <property type="entry name" value="Intergrase catalytic core"/>
    <property type="match status" value="1"/>
</dbReference>
<keyword evidence="4" id="KW-0233">DNA recombination</keyword>
<keyword evidence="9" id="KW-1185">Reference proteome</keyword>
<dbReference type="InterPro" id="IPR002104">
    <property type="entry name" value="Integrase_catalytic"/>
</dbReference>
<dbReference type="PROSITE" id="PS51900">
    <property type="entry name" value="CB"/>
    <property type="match status" value="1"/>
</dbReference>
<evidence type="ECO:0000313" key="9">
    <source>
        <dbReference type="Proteomes" id="UP000673375"/>
    </source>
</evidence>
<comment type="caution">
    <text evidence="8">The sequence shown here is derived from an EMBL/GenBank/DDBJ whole genome shotgun (WGS) entry which is preliminary data.</text>
</comment>
<evidence type="ECO:0000256" key="2">
    <source>
        <dbReference type="ARBA" id="ARBA00022908"/>
    </source>
</evidence>
<dbReference type="RefSeq" id="WP_209556820.1">
    <property type="nucleotide sequence ID" value="NZ_JAEDXU010000003.1"/>
</dbReference>
<dbReference type="SUPFAM" id="SSF56349">
    <property type="entry name" value="DNA breaking-rejoining enzymes"/>
    <property type="match status" value="1"/>
</dbReference>
<feature type="domain" description="Core-binding (CB)" evidence="7">
    <location>
        <begin position="66"/>
        <end position="149"/>
    </location>
</feature>
<organism evidence="8 9">
    <name type="scientific">Enterococcus larvae</name>
    <dbReference type="NCBI Taxonomy" id="2794352"/>
    <lineage>
        <taxon>Bacteria</taxon>
        <taxon>Bacillati</taxon>
        <taxon>Bacillota</taxon>
        <taxon>Bacilli</taxon>
        <taxon>Lactobacillales</taxon>
        <taxon>Enterococcaceae</taxon>
        <taxon>Enterococcus</taxon>
    </lineage>
</organism>
<feature type="domain" description="Tyr recombinase" evidence="6">
    <location>
        <begin position="165"/>
        <end position="363"/>
    </location>
</feature>
<proteinExistence type="inferred from homology"/>
<dbReference type="PROSITE" id="PS51898">
    <property type="entry name" value="TYR_RECOMBINASE"/>
    <property type="match status" value="1"/>
</dbReference>
<dbReference type="InterPro" id="IPR013762">
    <property type="entry name" value="Integrase-like_cat_sf"/>
</dbReference>
<keyword evidence="3 5" id="KW-0238">DNA-binding</keyword>
<protein>
    <submittedName>
        <fullName evidence="8">Site-specific integrase</fullName>
    </submittedName>
</protein>
<reference evidence="8 9" key="1">
    <citation type="submission" date="2020-12" db="EMBL/GenBank/DDBJ databases">
        <title>Vagococcus allomyrinae sp. nov. and Enterococcus lavae sp. nov., isolated from the larvae of Allomyrina dichotoma.</title>
        <authorList>
            <person name="Lee S.D."/>
        </authorList>
    </citation>
    <scope>NUCLEOTIDE SEQUENCE [LARGE SCALE GENOMIC DNA]</scope>
    <source>
        <strain evidence="8 9">BWM-S5</strain>
    </source>
</reference>
<dbReference type="Gene3D" id="1.10.150.130">
    <property type="match status" value="1"/>
</dbReference>
<accession>A0ABS4CH93</accession>
<dbReference type="InterPro" id="IPR010998">
    <property type="entry name" value="Integrase_recombinase_N"/>
</dbReference>
<evidence type="ECO:0000313" key="8">
    <source>
        <dbReference type="EMBL" id="MBP1045993.1"/>
    </source>
</evidence>
<dbReference type="PANTHER" id="PTHR30349">
    <property type="entry name" value="PHAGE INTEGRASE-RELATED"/>
    <property type="match status" value="1"/>
</dbReference>
<evidence type="ECO:0000256" key="4">
    <source>
        <dbReference type="ARBA" id="ARBA00023172"/>
    </source>
</evidence>
<dbReference type="Proteomes" id="UP000673375">
    <property type="component" value="Unassembled WGS sequence"/>
</dbReference>
<dbReference type="CDD" id="cd01189">
    <property type="entry name" value="INT_ICEBs1_C_like"/>
    <property type="match status" value="1"/>
</dbReference>
<dbReference type="Pfam" id="PF14659">
    <property type="entry name" value="Phage_int_SAM_3"/>
    <property type="match status" value="1"/>
</dbReference>
<dbReference type="InterPro" id="IPR044068">
    <property type="entry name" value="CB"/>
</dbReference>
<comment type="similarity">
    <text evidence="1">Belongs to the 'phage' integrase family.</text>
</comment>
<evidence type="ECO:0000259" key="6">
    <source>
        <dbReference type="PROSITE" id="PS51898"/>
    </source>
</evidence>
<keyword evidence="2" id="KW-0229">DNA integration</keyword>
<sequence>MARRGENIYKRKDGRWEGRYVKSRDTKGKIIFGYVYAKKYTDLRKKLSLKKAEYSNKVDEQDLYDGTVAEWMNYWLDYLMAKKIKDSTYSNYHGRLEKHINPYFQAVRLTDLTTAKVEDFIHHLIALGLSAKTIHCIINILKSGVRKAVLEGLLVKDPCVSVILPRLKKTSVSALTRIEQECLERVAWQDAECSPVILSLYTGMRIGEISALRWQDIDFTANVISIKHTLQRISVSDGGKQRTKVIISQPKTGSSQRAIPLAKNLKSYLLDKKRGSVSEFVISRGQGYAEPRLINYRFKKLIKAANIEAVNFHSLRHTFATRCVEEGVDIATLSKLLGHTSIKLTLDTYTDSMWENRQKAVSLLDRKIKKSSAA</sequence>
<dbReference type="InterPro" id="IPR011010">
    <property type="entry name" value="DNA_brk_join_enz"/>
</dbReference>
<evidence type="ECO:0000256" key="3">
    <source>
        <dbReference type="ARBA" id="ARBA00023125"/>
    </source>
</evidence>
<gene>
    <name evidence="8" type="ORF">I6N96_06840</name>
</gene>
<dbReference type="Pfam" id="PF00589">
    <property type="entry name" value="Phage_integrase"/>
    <property type="match status" value="1"/>
</dbReference>
<dbReference type="PANTHER" id="PTHR30349:SF64">
    <property type="entry name" value="PROPHAGE INTEGRASE INTD-RELATED"/>
    <property type="match status" value="1"/>
</dbReference>